<protein>
    <submittedName>
        <fullName evidence="1">MAD2L1-binding protein</fullName>
    </submittedName>
</protein>
<dbReference type="InterPro" id="IPR053729">
    <property type="entry name" value="MAD2L1BP_domain_sf"/>
</dbReference>
<reference evidence="2" key="3">
    <citation type="journal article" date="2016" name="Gigascience">
        <title>De novo construction of an expanded transcriptome assembly for the western tarnished plant bug, Lygus hesperus.</title>
        <authorList>
            <person name="Tassone E.E."/>
            <person name="Geib S.M."/>
            <person name="Hall B."/>
            <person name="Fabrick J.A."/>
            <person name="Brent C.S."/>
            <person name="Hull J.J."/>
        </authorList>
    </citation>
    <scope>NUCLEOTIDE SEQUENCE</scope>
</reference>
<dbReference type="GO" id="GO:0005634">
    <property type="term" value="C:nucleus"/>
    <property type="evidence" value="ECO:0007669"/>
    <property type="project" value="InterPro"/>
</dbReference>
<accession>A0A0A9YJH6</accession>
<reference evidence="1" key="1">
    <citation type="journal article" date="2014" name="PLoS ONE">
        <title>Transcriptome-Based Identification of ABC Transporters in the Western Tarnished Plant Bug Lygus hesperus.</title>
        <authorList>
            <person name="Hull J.J."/>
            <person name="Chaney K."/>
            <person name="Geib S.M."/>
            <person name="Fabrick J.A."/>
            <person name="Brent C.S."/>
            <person name="Walsh D."/>
            <person name="Lavine L.C."/>
        </authorList>
    </citation>
    <scope>NUCLEOTIDE SEQUENCE</scope>
</reference>
<dbReference type="PANTHER" id="PTHR15681">
    <property type="entry name" value="MAD2L1-BINDING PROTEIN"/>
    <property type="match status" value="1"/>
</dbReference>
<gene>
    <name evidence="1" type="primary">MAD2L1BP_1</name>
    <name evidence="1" type="ORF">CM83_22658</name>
    <name evidence="2" type="ORF">g.26885</name>
</gene>
<evidence type="ECO:0000313" key="2">
    <source>
        <dbReference type="EMBL" id="JAQ12379.1"/>
    </source>
</evidence>
<organism evidence="1">
    <name type="scientific">Lygus hesperus</name>
    <name type="common">Western plant bug</name>
    <dbReference type="NCBI Taxonomy" id="30085"/>
    <lineage>
        <taxon>Eukaryota</taxon>
        <taxon>Metazoa</taxon>
        <taxon>Ecdysozoa</taxon>
        <taxon>Arthropoda</taxon>
        <taxon>Hexapoda</taxon>
        <taxon>Insecta</taxon>
        <taxon>Pterygota</taxon>
        <taxon>Neoptera</taxon>
        <taxon>Paraneoptera</taxon>
        <taxon>Hemiptera</taxon>
        <taxon>Heteroptera</taxon>
        <taxon>Panheteroptera</taxon>
        <taxon>Cimicomorpha</taxon>
        <taxon>Miridae</taxon>
        <taxon>Mirini</taxon>
        <taxon>Lygus</taxon>
    </lineage>
</organism>
<dbReference type="AlphaFoldDB" id="A0A0A9YJH6"/>
<dbReference type="EMBL" id="GDHC01006250">
    <property type="protein sequence ID" value="JAQ12379.1"/>
    <property type="molecule type" value="Transcribed_RNA"/>
</dbReference>
<reference evidence="1" key="2">
    <citation type="submission" date="2014-07" db="EMBL/GenBank/DDBJ databases">
        <authorList>
            <person name="Hull J."/>
        </authorList>
    </citation>
    <scope>NUCLEOTIDE SEQUENCE</scope>
</reference>
<dbReference type="PANTHER" id="PTHR15681:SF1">
    <property type="entry name" value="MAD2L1-BINDING PROTEIN"/>
    <property type="match status" value="1"/>
</dbReference>
<dbReference type="Gene3D" id="3.30.900.20">
    <property type="match status" value="1"/>
</dbReference>
<dbReference type="GO" id="GO:0007096">
    <property type="term" value="P:regulation of exit from mitosis"/>
    <property type="evidence" value="ECO:0007669"/>
    <property type="project" value="InterPro"/>
</dbReference>
<dbReference type="Pfam" id="PF06581">
    <property type="entry name" value="p31comet"/>
    <property type="match status" value="1"/>
</dbReference>
<dbReference type="InterPro" id="IPR009511">
    <property type="entry name" value="MAD1/Cdc20-bound-Mad2-bd"/>
</dbReference>
<dbReference type="EMBL" id="GBHO01013954">
    <property type="protein sequence ID" value="JAG29650.1"/>
    <property type="molecule type" value="Transcribed_RNA"/>
</dbReference>
<name>A0A0A9YJH6_LYGHE</name>
<evidence type="ECO:0000313" key="1">
    <source>
        <dbReference type="EMBL" id="JAG29650.1"/>
    </source>
</evidence>
<proteinExistence type="predicted"/>
<sequence>MSGCVELELGESLSRRACAVVIKHIIKFIAYNNQQIPYTYDGFQQLVVKKRRLSALGDGEPRSSNPLSFKQIRANTFYDKIETIYNSFETTFRCIEDELVTGNVVNEILVILGATIASPKHLYRIQIPELSGRDECDKRIRSHLFKIYRSIVSSGSNQFSGKCSGLTNIFILINGDCKPSVESGWFIPKFDFRVSVSASQTLIKFVEPSRTISEMETCESVQTKSEHHCCDSDNSNRCDNVSPSINHHASKVQKESTIAKWYLAKQALSGFQDMKIDGVSVYNVLSGFDS</sequence>